<keyword evidence="9" id="KW-1185">Reference proteome</keyword>
<dbReference type="RefSeq" id="WP_209617283.1">
    <property type="nucleotide sequence ID" value="NZ_JAGJRS010000013.1"/>
</dbReference>
<feature type="transmembrane region" description="Helical" evidence="7">
    <location>
        <begin position="169"/>
        <end position="190"/>
    </location>
</feature>
<keyword evidence="6 7" id="KW-0472">Membrane</keyword>
<evidence type="ECO:0000313" key="8">
    <source>
        <dbReference type="EMBL" id="MBP1473813.1"/>
    </source>
</evidence>
<keyword evidence="5 7" id="KW-1133">Transmembrane helix</keyword>
<feature type="transmembrane region" description="Helical" evidence="7">
    <location>
        <begin position="303"/>
        <end position="324"/>
    </location>
</feature>
<name>A0ABS4DL96_9GAMM</name>
<feature type="transmembrane region" description="Helical" evidence="7">
    <location>
        <begin position="463"/>
        <end position="480"/>
    </location>
</feature>
<protein>
    <submittedName>
        <fullName evidence="8">Lipopolysaccharide biosynthesis protein</fullName>
    </submittedName>
</protein>
<dbReference type="CDD" id="cd13127">
    <property type="entry name" value="MATE_tuaB_like"/>
    <property type="match status" value="1"/>
</dbReference>
<reference evidence="8 9" key="1">
    <citation type="submission" date="2021-04" db="EMBL/GenBank/DDBJ databases">
        <authorList>
            <person name="Huq M.A."/>
        </authorList>
    </citation>
    <scope>NUCLEOTIDE SEQUENCE [LARGE SCALE GENOMIC DNA]</scope>
    <source>
        <strain evidence="8 9">MAH-13</strain>
    </source>
</reference>
<dbReference type="PANTHER" id="PTHR30250:SF10">
    <property type="entry name" value="LIPOPOLYSACCHARIDE BIOSYNTHESIS PROTEIN WZXC"/>
    <property type="match status" value="1"/>
</dbReference>
<keyword evidence="3" id="KW-1003">Cell membrane</keyword>
<comment type="caution">
    <text evidence="8">The sequence shown here is derived from an EMBL/GenBank/DDBJ whole genome shotgun (WGS) entry which is preliminary data.</text>
</comment>
<evidence type="ECO:0000256" key="7">
    <source>
        <dbReference type="SAM" id="Phobius"/>
    </source>
</evidence>
<accession>A0ABS4DL96</accession>
<comment type="similarity">
    <text evidence="2">Belongs to the polysaccharide synthase family.</text>
</comment>
<evidence type="ECO:0000256" key="3">
    <source>
        <dbReference type="ARBA" id="ARBA00022475"/>
    </source>
</evidence>
<feature type="transmembrane region" description="Helical" evidence="7">
    <location>
        <begin position="99"/>
        <end position="125"/>
    </location>
</feature>
<evidence type="ECO:0000256" key="6">
    <source>
        <dbReference type="ARBA" id="ARBA00023136"/>
    </source>
</evidence>
<feature type="transmembrane region" description="Helical" evidence="7">
    <location>
        <begin position="131"/>
        <end position="149"/>
    </location>
</feature>
<comment type="subcellular location">
    <subcellularLocation>
        <location evidence="1">Cell membrane</location>
        <topology evidence="1">Multi-pass membrane protein</topology>
    </subcellularLocation>
</comment>
<evidence type="ECO:0000256" key="5">
    <source>
        <dbReference type="ARBA" id="ARBA00022989"/>
    </source>
</evidence>
<feature type="transmembrane region" description="Helical" evidence="7">
    <location>
        <begin position="344"/>
        <end position="365"/>
    </location>
</feature>
<feature type="transmembrane region" description="Helical" evidence="7">
    <location>
        <begin position="196"/>
        <end position="215"/>
    </location>
</feature>
<evidence type="ECO:0000256" key="4">
    <source>
        <dbReference type="ARBA" id="ARBA00022692"/>
    </source>
</evidence>
<organism evidence="8 9">
    <name type="scientific">Frateuria flava</name>
    <dbReference type="NCBI Taxonomy" id="2821489"/>
    <lineage>
        <taxon>Bacteria</taxon>
        <taxon>Pseudomonadati</taxon>
        <taxon>Pseudomonadota</taxon>
        <taxon>Gammaproteobacteria</taxon>
        <taxon>Lysobacterales</taxon>
        <taxon>Rhodanobacteraceae</taxon>
        <taxon>Frateuria</taxon>
    </lineage>
</organism>
<sequence length="503" mass="54991">MTDTHASAAHRILFETDHLHQDLRKRSVRGAAVTISSQAARLLLQVGGMALLARLLLPEDFGVYGKTIALTGFITTIQTGGLSLATVQQAQINHGQVSTLFWLNVLLGLTAAALVAALSPAMAWFYKDPRVLAIGLAMAGVVLISSLGVQHRALLQRQMRFMQKVSGDLVALLSGFVAAVIAASMGAGYWSFVIQQYTMALVTLVMLYGFCRWVPGLPRRRSGVRPMVKLGANQSASSILNFANRNVDNVLIGRYISDAALGFYTLAYRLLLLPIQQINAPLSSVMLPALSRLQHQPKRFCRFYYRALGAIVFVGMPIVCFLWVDARSVIQIALGPKWLPTVPLFQALGVAAFIGTFNIAGNWVYTSLGRTDRRLFWQGIATPVTLAAFFIGLPWGAFGIAVSFSATRVLLVVPSLHNAYRGTPVDLWTTAKTLARPAATSIGVAAILWGLQHTMTEWPVRWVFLDALIYGGLYLGAWLANASGRAHLRDLMSVLEELRSRKR</sequence>
<feature type="transmembrane region" description="Helical" evidence="7">
    <location>
        <begin position="386"/>
        <end position="413"/>
    </location>
</feature>
<dbReference type="Proteomes" id="UP000823790">
    <property type="component" value="Unassembled WGS sequence"/>
</dbReference>
<keyword evidence="4 7" id="KW-0812">Transmembrane</keyword>
<dbReference type="InterPro" id="IPR050833">
    <property type="entry name" value="Poly_Biosynth_Transport"/>
</dbReference>
<proteinExistence type="inferred from homology"/>
<feature type="transmembrane region" description="Helical" evidence="7">
    <location>
        <begin position="63"/>
        <end position="87"/>
    </location>
</feature>
<evidence type="ECO:0000256" key="2">
    <source>
        <dbReference type="ARBA" id="ARBA00007430"/>
    </source>
</evidence>
<dbReference type="Pfam" id="PF13440">
    <property type="entry name" value="Polysacc_synt_3"/>
    <property type="match status" value="1"/>
</dbReference>
<feature type="transmembrane region" description="Helical" evidence="7">
    <location>
        <begin position="39"/>
        <end position="57"/>
    </location>
</feature>
<dbReference type="EMBL" id="JAGJRS010000013">
    <property type="protein sequence ID" value="MBP1473813.1"/>
    <property type="molecule type" value="Genomic_DNA"/>
</dbReference>
<evidence type="ECO:0000313" key="9">
    <source>
        <dbReference type="Proteomes" id="UP000823790"/>
    </source>
</evidence>
<gene>
    <name evidence="8" type="ORF">J7I44_05850</name>
</gene>
<evidence type="ECO:0000256" key="1">
    <source>
        <dbReference type="ARBA" id="ARBA00004651"/>
    </source>
</evidence>
<dbReference type="PANTHER" id="PTHR30250">
    <property type="entry name" value="PST FAMILY PREDICTED COLANIC ACID TRANSPORTER"/>
    <property type="match status" value="1"/>
</dbReference>